<accession>A0A0E9V8M4</accession>
<dbReference type="EMBL" id="GBXM01034113">
    <property type="protein sequence ID" value="JAH74464.1"/>
    <property type="molecule type" value="Transcribed_RNA"/>
</dbReference>
<proteinExistence type="predicted"/>
<reference evidence="1" key="1">
    <citation type="submission" date="2014-11" db="EMBL/GenBank/DDBJ databases">
        <authorList>
            <person name="Amaro Gonzalez C."/>
        </authorList>
    </citation>
    <scope>NUCLEOTIDE SEQUENCE</scope>
</reference>
<reference evidence="1" key="2">
    <citation type="journal article" date="2015" name="Fish Shellfish Immunol.">
        <title>Early steps in the European eel (Anguilla anguilla)-Vibrio vulnificus interaction in the gills: Role of the RtxA13 toxin.</title>
        <authorList>
            <person name="Callol A."/>
            <person name="Pajuelo D."/>
            <person name="Ebbesson L."/>
            <person name="Teles M."/>
            <person name="MacKenzie S."/>
            <person name="Amaro C."/>
        </authorList>
    </citation>
    <scope>NUCLEOTIDE SEQUENCE</scope>
</reference>
<name>A0A0E9V8M4_ANGAN</name>
<dbReference type="AlphaFoldDB" id="A0A0E9V8M4"/>
<organism evidence="1">
    <name type="scientific">Anguilla anguilla</name>
    <name type="common">European freshwater eel</name>
    <name type="synonym">Muraena anguilla</name>
    <dbReference type="NCBI Taxonomy" id="7936"/>
    <lineage>
        <taxon>Eukaryota</taxon>
        <taxon>Metazoa</taxon>
        <taxon>Chordata</taxon>
        <taxon>Craniata</taxon>
        <taxon>Vertebrata</taxon>
        <taxon>Euteleostomi</taxon>
        <taxon>Actinopterygii</taxon>
        <taxon>Neopterygii</taxon>
        <taxon>Teleostei</taxon>
        <taxon>Anguilliformes</taxon>
        <taxon>Anguillidae</taxon>
        <taxon>Anguilla</taxon>
    </lineage>
</organism>
<sequence length="42" mass="4967">MHKAYLSEKDDTVCVSNCMLVLIRRHFQVHLQEYTIECKNAV</sequence>
<evidence type="ECO:0000313" key="1">
    <source>
        <dbReference type="EMBL" id="JAH74464.1"/>
    </source>
</evidence>
<protein>
    <submittedName>
        <fullName evidence="1">Uncharacterized protein</fullName>
    </submittedName>
</protein>